<dbReference type="EMBL" id="RCNU01000011">
    <property type="protein sequence ID" value="RWQ93004.1"/>
    <property type="molecule type" value="Genomic_DNA"/>
</dbReference>
<feature type="chain" id="PRO_5019232022" evidence="1">
    <location>
        <begin position="23"/>
        <end position="212"/>
    </location>
</feature>
<keyword evidence="3" id="KW-1185">Reference proteome</keyword>
<proteinExistence type="predicted"/>
<sequence length="212" mass="23574">MWGLRKGLVVILFSTCARHILLYDWHFAFEPLCVRSCPGPGPVAEPPFAVFTDSDDDIFGPFEDEEEEDIRLARPAPLLPAEDKDMALPSGPVGALPCLRCLHNVEYHPELADCAFDSAQRCTHSCRSSMTWNHGDVAILNPHWGTGIESNRALDPAHATSLIDAFAKEGVGRFETKHRILAMFEKEGSNEPRGAQLHCKRPLSNQLQGRCR</sequence>
<accession>A0A443HMG0</accession>
<dbReference type="VEuPathDB" id="FungiDB:C8Q69DRAFT_447130"/>
<dbReference type="AlphaFoldDB" id="A0A443HMG0"/>
<name>A0A443HMG0_BYSSP</name>
<dbReference type="RefSeq" id="XP_028482649.1">
    <property type="nucleotide sequence ID" value="XM_028629182.1"/>
</dbReference>
<evidence type="ECO:0000313" key="3">
    <source>
        <dbReference type="Proteomes" id="UP000283841"/>
    </source>
</evidence>
<organism evidence="2 3">
    <name type="scientific">Byssochlamys spectabilis</name>
    <name type="common">Paecilomyces variotii</name>
    <dbReference type="NCBI Taxonomy" id="264951"/>
    <lineage>
        <taxon>Eukaryota</taxon>
        <taxon>Fungi</taxon>
        <taxon>Dikarya</taxon>
        <taxon>Ascomycota</taxon>
        <taxon>Pezizomycotina</taxon>
        <taxon>Eurotiomycetes</taxon>
        <taxon>Eurotiomycetidae</taxon>
        <taxon>Eurotiales</taxon>
        <taxon>Thermoascaceae</taxon>
        <taxon>Paecilomyces</taxon>
    </lineage>
</organism>
<comment type="caution">
    <text evidence="2">The sequence shown here is derived from an EMBL/GenBank/DDBJ whole genome shotgun (WGS) entry which is preliminary data.</text>
</comment>
<dbReference type="Proteomes" id="UP000283841">
    <property type="component" value="Unassembled WGS sequence"/>
</dbReference>
<gene>
    <name evidence="2" type="ORF">C8Q69DRAFT_447130</name>
</gene>
<reference evidence="2 3" key="1">
    <citation type="journal article" date="2018" name="Front. Microbiol.">
        <title>Genomic and genetic insights into a cosmopolitan fungus, Paecilomyces variotii (Eurotiales).</title>
        <authorList>
            <person name="Urquhart A.S."/>
            <person name="Mondo S.J."/>
            <person name="Makela M.R."/>
            <person name="Hane J.K."/>
            <person name="Wiebenga A."/>
            <person name="He G."/>
            <person name="Mihaltcheva S."/>
            <person name="Pangilinan J."/>
            <person name="Lipzen A."/>
            <person name="Barry K."/>
            <person name="de Vries R.P."/>
            <person name="Grigoriev I.V."/>
            <person name="Idnurm A."/>
        </authorList>
    </citation>
    <scope>NUCLEOTIDE SEQUENCE [LARGE SCALE GENOMIC DNA]</scope>
    <source>
        <strain evidence="2 3">CBS 101075</strain>
    </source>
</reference>
<feature type="signal peptide" evidence="1">
    <location>
        <begin position="1"/>
        <end position="22"/>
    </location>
</feature>
<evidence type="ECO:0000313" key="2">
    <source>
        <dbReference type="EMBL" id="RWQ93004.1"/>
    </source>
</evidence>
<keyword evidence="1" id="KW-0732">Signal</keyword>
<dbReference type="GeneID" id="39598459"/>
<evidence type="ECO:0000256" key="1">
    <source>
        <dbReference type="SAM" id="SignalP"/>
    </source>
</evidence>
<protein>
    <submittedName>
        <fullName evidence="2">Uncharacterized protein</fullName>
    </submittedName>
</protein>